<keyword evidence="1" id="KW-0812">Transmembrane</keyword>
<feature type="transmembrane region" description="Helical" evidence="1">
    <location>
        <begin position="29"/>
        <end position="50"/>
    </location>
</feature>
<sequence length="84" mass="9656">MINAIFVQIQENQFVEMGNQQSYQTKYSMIMKIHIVLTVSMIVILAVLLVKKFQNCELCQFPQIKVNGKSVPVCEDSIMTPLFE</sequence>
<evidence type="ECO:0000313" key="3">
    <source>
        <dbReference type="Proteomes" id="UP000683925"/>
    </source>
</evidence>
<protein>
    <submittedName>
        <fullName evidence="2">Uncharacterized protein</fullName>
    </submittedName>
</protein>
<organism evidence="2 3">
    <name type="scientific">Paramecium octaurelia</name>
    <dbReference type="NCBI Taxonomy" id="43137"/>
    <lineage>
        <taxon>Eukaryota</taxon>
        <taxon>Sar</taxon>
        <taxon>Alveolata</taxon>
        <taxon>Ciliophora</taxon>
        <taxon>Intramacronucleata</taxon>
        <taxon>Oligohymenophorea</taxon>
        <taxon>Peniculida</taxon>
        <taxon>Parameciidae</taxon>
        <taxon>Paramecium</taxon>
    </lineage>
</organism>
<dbReference type="AlphaFoldDB" id="A0A8S1UGY8"/>
<keyword evidence="3" id="KW-1185">Reference proteome</keyword>
<comment type="caution">
    <text evidence="2">The sequence shown here is derived from an EMBL/GenBank/DDBJ whole genome shotgun (WGS) entry which is preliminary data.</text>
</comment>
<keyword evidence="1" id="KW-1133">Transmembrane helix</keyword>
<evidence type="ECO:0000313" key="2">
    <source>
        <dbReference type="EMBL" id="CAD8161926.1"/>
    </source>
</evidence>
<reference evidence="2" key="1">
    <citation type="submission" date="2021-01" db="EMBL/GenBank/DDBJ databases">
        <authorList>
            <consortium name="Genoscope - CEA"/>
            <person name="William W."/>
        </authorList>
    </citation>
    <scope>NUCLEOTIDE SEQUENCE</scope>
</reference>
<evidence type="ECO:0000256" key="1">
    <source>
        <dbReference type="SAM" id="Phobius"/>
    </source>
</evidence>
<dbReference type="Proteomes" id="UP000683925">
    <property type="component" value="Unassembled WGS sequence"/>
</dbReference>
<gene>
    <name evidence="2" type="ORF">POCTA_138.1.T0400296</name>
</gene>
<name>A0A8S1UGY8_PAROT</name>
<proteinExistence type="predicted"/>
<dbReference type="EMBL" id="CAJJDP010000040">
    <property type="protein sequence ID" value="CAD8161926.1"/>
    <property type="molecule type" value="Genomic_DNA"/>
</dbReference>
<keyword evidence="1" id="KW-0472">Membrane</keyword>
<accession>A0A8S1UGY8</accession>